<gene>
    <name evidence="1" type="ORF">AFIC_002919</name>
</gene>
<proteinExistence type="predicted"/>
<name>A0ABY8BQV9_AFICR</name>
<organism evidence="1 2">
    <name type="scientific">Afipia carboxydohydrogena</name>
    <name type="common">Pseudomonas carboxydohydrogena</name>
    <dbReference type="NCBI Taxonomy" id="290"/>
    <lineage>
        <taxon>Bacteria</taxon>
        <taxon>Pseudomonadati</taxon>
        <taxon>Pseudomonadota</taxon>
        <taxon>Alphaproteobacteria</taxon>
        <taxon>Hyphomicrobiales</taxon>
        <taxon>Nitrobacteraceae</taxon>
        <taxon>Afipia</taxon>
    </lineage>
</organism>
<dbReference type="Proteomes" id="UP001213907">
    <property type="component" value="Chromosome"/>
</dbReference>
<sequence length="359" mass="39211">MMSHYKILILGASYGSLLASKLLFGGHSVTLVCLPAEADLINGEGFRVRMPVRGRETPLLIDSRNLPGKVSAMGAMDDVNPADYDLIGLAMQEPQYGAPGVRELLERIARSRVPCMSIMNMPPLPYIARLPGVDADAVKAAYTDPSVWSAFDPGTLTLCSPDPQAIRPPEEKVNFLHVTLPTNFKVARFENENSNAILRQLERDIDAIRMETPEGATEVPVKLRFHDSLFVPLAKWPMLLAGNYRCITADGMRTAQEAVHSDLAQSRAVYEFVSDVCIALGAKREDLVPFEKYAAAAKSLARPASVARALTNGAANVERADKLVQLLARQRGMNHPAIDQIVALVDRRLDANRKKSAAA</sequence>
<evidence type="ECO:0008006" key="3">
    <source>
        <dbReference type="Google" id="ProtNLM"/>
    </source>
</evidence>
<keyword evidence="2" id="KW-1185">Reference proteome</keyword>
<accession>A0ABY8BQV9</accession>
<dbReference type="EMBL" id="CP113162">
    <property type="protein sequence ID" value="WEF51336.1"/>
    <property type="molecule type" value="Genomic_DNA"/>
</dbReference>
<protein>
    <recommendedName>
        <fullName evidence="3">Acetyl-CoA carboxylase</fullName>
    </recommendedName>
</protein>
<evidence type="ECO:0000313" key="2">
    <source>
        <dbReference type="Proteomes" id="UP001213907"/>
    </source>
</evidence>
<evidence type="ECO:0000313" key="1">
    <source>
        <dbReference type="EMBL" id="WEF51336.1"/>
    </source>
</evidence>
<reference evidence="1 2" key="1">
    <citation type="submission" date="2022-11" db="EMBL/GenBank/DDBJ databases">
        <authorList>
            <person name="Siebert D."/>
            <person name="Busche T."/>
            <person name="Saydam E."/>
            <person name="Kalinowski J."/>
            <person name="Ruckert C."/>
            <person name="Blombach B."/>
        </authorList>
    </citation>
    <scope>NUCLEOTIDE SEQUENCE [LARGE SCALE GENOMIC DNA]</scope>
    <source>
        <strain evidence="1 2">DSM 1083</strain>
    </source>
</reference>